<evidence type="ECO:0000256" key="8">
    <source>
        <dbReference type="ARBA" id="ARBA00013188"/>
    </source>
</evidence>
<evidence type="ECO:0000256" key="15">
    <source>
        <dbReference type="ARBA" id="ARBA00057323"/>
    </source>
</evidence>
<keyword evidence="17" id="KW-0170">Cobalt</keyword>
<evidence type="ECO:0000256" key="9">
    <source>
        <dbReference type="ARBA" id="ARBA00022723"/>
    </source>
</evidence>
<dbReference type="PANTHER" id="PTHR11749">
    <property type="entry name" value="RIBULOSE-5-PHOSPHATE-3-EPIMERASE"/>
    <property type="match status" value="1"/>
</dbReference>
<dbReference type="CDD" id="cd00429">
    <property type="entry name" value="RPE"/>
    <property type="match status" value="1"/>
</dbReference>
<comment type="subunit">
    <text evidence="7">Homodimer.</text>
</comment>
<dbReference type="InterPro" id="IPR026019">
    <property type="entry name" value="Ribul_P_3_epim"/>
</dbReference>
<feature type="binding site" evidence="18">
    <location>
        <position position="14"/>
    </location>
    <ligand>
        <name>substrate</name>
    </ligand>
</feature>
<feature type="binding site" evidence="18">
    <location>
        <begin position="150"/>
        <end position="153"/>
    </location>
    <ligand>
        <name>substrate</name>
    </ligand>
</feature>
<evidence type="ECO:0000256" key="5">
    <source>
        <dbReference type="ARBA" id="ARBA00001954"/>
    </source>
</evidence>
<dbReference type="SUPFAM" id="SSF51366">
    <property type="entry name" value="Ribulose-phoshate binding barrel"/>
    <property type="match status" value="1"/>
</dbReference>
<proteinExistence type="inferred from homology"/>
<feature type="binding site" evidence="18">
    <location>
        <position position="74"/>
    </location>
    <ligand>
        <name>substrate</name>
    </ligand>
</feature>
<evidence type="ECO:0000256" key="11">
    <source>
        <dbReference type="ARBA" id="ARBA00023004"/>
    </source>
</evidence>
<accession>A0A0V0RDL3</accession>
<dbReference type="EMBL" id="JYDL01000323">
    <property type="protein sequence ID" value="KRX12593.1"/>
    <property type="molecule type" value="Genomic_DNA"/>
</dbReference>
<dbReference type="GO" id="GO:0005975">
    <property type="term" value="P:carbohydrate metabolic process"/>
    <property type="evidence" value="ECO:0007669"/>
    <property type="project" value="InterPro"/>
</dbReference>
<keyword evidence="13" id="KW-0413">Isomerase</keyword>
<comment type="cofactor">
    <cofactor evidence="17">
        <name>a divalent metal cation</name>
        <dbReference type="ChEBI" id="CHEBI:60240"/>
    </cofactor>
    <text evidence="17">Binds 1 divalent metal cation per subunit.</text>
</comment>
<comment type="cofactor">
    <cofactor evidence="4">
        <name>Zn(2+)</name>
        <dbReference type="ChEBI" id="CHEBI:29105"/>
    </cofactor>
</comment>
<evidence type="ECO:0000256" key="10">
    <source>
        <dbReference type="ARBA" id="ARBA00022833"/>
    </source>
</evidence>
<dbReference type="HAMAP" id="MF_02227">
    <property type="entry name" value="RPE"/>
    <property type="match status" value="1"/>
</dbReference>
<comment type="caution">
    <text evidence="19">The sequence shown here is derived from an EMBL/GenBank/DDBJ whole genome shotgun (WGS) entry which is preliminary data.</text>
</comment>
<dbReference type="STRING" id="6336.A0A0V0RDL3"/>
<organism evidence="19 20">
    <name type="scientific">Trichinella nelsoni</name>
    <dbReference type="NCBI Taxonomy" id="6336"/>
    <lineage>
        <taxon>Eukaryota</taxon>
        <taxon>Metazoa</taxon>
        <taxon>Ecdysozoa</taxon>
        <taxon>Nematoda</taxon>
        <taxon>Enoplea</taxon>
        <taxon>Dorylaimia</taxon>
        <taxon>Trichinellida</taxon>
        <taxon>Trichinellidae</taxon>
        <taxon>Trichinella</taxon>
    </lineage>
</organism>
<evidence type="ECO:0000256" key="17">
    <source>
        <dbReference type="PIRSR" id="PIRSR001461-2"/>
    </source>
</evidence>
<dbReference type="AlphaFoldDB" id="A0A0V0RDL3"/>
<evidence type="ECO:0000256" key="13">
    <source>
        <dbReference type="ARBA" id="ARBA00023235"/>
    </source>
</evidence>
<evidence type="ECO:0000256" key="14">
    <source>
        <dbReference type="ARBA" id="ARBA00023277"/>
    </source>
</evidence>
<dbReference type="PROSITE" id="PS01086">
    <property type="entry name" value="RIBUL_P_3_EPIMER_2"/>
    <property type="match status" value="1"/>
</dbReference>
<dbReference type="Gene3D" id="3.20.20.70">
    <property type="entry name" value="Aldolase class I"/>
    <property type="match status" value="1"/>
</dbReference>
<evidence type="ECO:0000256" key="16">
    <source>
        <dbReference type="PIRSR" id="PIRSR001461-1"/>
    </source>
</evidence>
<reference evidence="19 20" key="1">
    <citation type="submission" date="2015-01" db="EMBL/GenBank/DDBJ databases">
        <title>Evolution of Trichinella species and genotypes.</title>
        <authorList>
            <person name="Korhonen P.K."/>
            <person name="Edoardo P."/>
            <person name="Giuseppe L.R."/>
            <person name="Gasser R.B."/>
        </authorList>
    </citation>
    <scope>NUCLEOTIDE SEQUENCE [LARGE SCALE GENOMIC DNA]</scope>
    <source>
        <strain evidence="19">ISS37</strain>
    </source>
</reference>
<keyword evidence="14" id="KW-0119">Carbohydrate metabolism</keyword>
<comment type="catalytic activity">
    <reaction evidence="1">
        <text>D-ribulose 5-phosphate = D-xylulose 5-phosphate</text>
        <dbReference type="Rhea" id="RHEA:13677"/>
        <dbReference type="ChEBI" id="CHEBI:57737"/>
        <dbReference type="ChEBI" id="CHEBI:58121"/>
        <dbReference type="EC" id="5.1.3.1"/>
    </reaction>
</comment>
<feature type="non-terminal residue" evidence="19">
    <location>
        <position position="1"/>
    </location>
</feature>
<evidence type="ECO:0000256" key="3">
    <source>
        <dbReference type="ARBA" id="ARBA00001941"/>
    </source>
</evidence>
<evidence type="ECO:0000256" key="12">
    <source>
        <dbReference type="ARBA" id="ARBA00023211"/>
    </source>
</evidence>
<dbReference type="InterPro" id="IPR000056">
    <property type="entry name" value="Ribul_P_3_epim-like"/>
</dbReference>
<dbReference type="PIRSF" id="PIRSF001461">
    <property type="entry name" value="RPE"/>
    <property type="match status" value="1"/>
</dbReference>
<evidence type="ECO:0000256" key="18">
    <source>
        <dbReference type="PIRSR" id="PIRSR001461-3"/>
    </source>
</evidence>
<dbReference type="PROSITE" id="PS01085">
    <property type="entry name" value="RIBUL_P_3_EPIMER_1"/>
    <property type="match status" value="1"/>
</dbReference>
<feature type="binding site" evidence="17">
    <location>
        <position position="39"/>
    </location>
    <ligand>
        <name>a divalent metal cation</name>
        <dbReference type="ChEBI" id="CHEBI:60240"/>
    </ligand>
</feature>
<feature type="binding site" evidence="17">
    <location>
        <position position="179"/>
    </location>
    <ligand>
        <name>a divalent metal cation</name>
        <dbReference type="ChEBI" id="CHEBI:60240"/>
    </ligand>
</feature>
<evidence type="ECO:0000256" key="2">
    <source>
        <dbReference type="ARBA" id="ARBA00001936"/>
    </source>
</evidence>
<evidence type="ECO:0000313" key="19">
    <source>
        <dbReference type="EMBL" id="KRX12593.1"/>
    </source>
</evidence>
<feature type="binding site" evidence="18">
    <location>
        <position position="181"/>
    </location>
    <ligand>
        <name>substrate</name>
    </ligand>
</feature>
<protein>
    <recommendedName>
        <fullName evidence="8">ribulose-phosphate 3-epimerase</fullName>
        <ecNumber evidence="8">5.1.3.1</ecNumber>
    </recommendedName>
</protein>
<keyword evidence="12 17" id="KW-0464">Manganese</keyword>
<keyword evidence="20" id="KW-1185">Reference proteome</keyword>
<evidence type="ECO:0000256" key="7">
    <source>
        <dbReference type="ARBA" id="ARBA00011738"/>
    </source>
</evidence>
<feature type="active site" description="Proton acceptor" evidence="16">
    <location>
        <position position="41"/>
    </location>
</feature>
<dbReference type="NCBIfam" id="NF004076">
    <property type="entry name" value="PRK05581.1-4"/>
    <property type="match status" value="1"/>
</dbReference>
<name>A0A0V0RDL3_9BILA</name>
<comment type="cofactor">
    <cofactor evidence="5">
        <name>Fe(2+)</name>
        <dbReference type="ChEBI" id="CHEBI:29033"/>
    </cofactor>
</comment>
<keyword evidence="9 17" id="KW-0479">Metal-binding</keyword>
<comment type="cofactor">
    <cofactor evidence="2">
        <name>Mn(2+)</name>
        <dbReference type="ChEBI" id="CHEBI:29035"/>
    </cofactor>
</comment>
<dbReference type="OrthoDB" id="1927044at2759"/>
<evidence type="ECO:0000313" key="20">
    <source>
        <dbReference type="Proteomes" id="UP000054630"/>
    </source>
</evidence>
<evidence type="ECO:0000256" key="4">
    <source>
        <dbReference type="ARBA" id="ARBA00001947"/>
    </source>
</evidence>
<feature type="active site" description="Proton donor" evidence="16">
    <location>
        <position position="179"/>
    </location>
</feature>
<dbReference type="FunFam" id="3.20.20.70:FF:000191">
    <property type="entry name" value="ribulose-phosphate 3-epimerase isoform X2"/>
    <property type="match status" value="1"/>
</dbReference>
<dbReference type="Pfam" id="PF00834">
    <property type="entry name" value="Ribul_P_3_epim"/>
    <property type="match status" value="1"/>
</dbReference>
<comment type="similarity">
    <text evidence="6">Belongs to the ribulose-phosphate 3-epimerase family.</text>
</comment>
<dbReference type="GO" id="GO:0046872">
    <property type="term" value="F:metal ion binding"/>
    <property type="evidence" value="ECO:0007669"/>
    <property type="project" value="UniProtKB-KW"/>
</dbReference>
<evidence type="ECO:0000256" key="6">
    <source>
        <dbReference type="ARBA" id="ARBA00009541"/>
    </source>
</evidence>
<comment type="function">
    <text evidence="15">Catalyzes the reversible epimerization of D-ribulose 5-phosphate to D-xylulose 5-phosphate.</text>
</comment>
<comment type="cofactor">
    <cofactor evidence="3">
        <name>Co(2+)</name>
        <dbReference type="ChEBI" id="CHEBI:48828"/>
    </cofactor>
</comment>
<feature type="binding site" evidence="18">
    <location>
        <begin position="201"/>
        <end position="202"/>
    </location>
    <ligand>
        <name>substrate</name>
    </ligand>
</feature>
<evidence type="ECO:0000256" key="1">
    <source>
        <dbReference type="ARBA" id="ARBA00001782"/>
    </source>
</evidence>
<dbReference type="InterPro" id="IPR013785">
    <property type="entry name" value="Aldolase_TIM"/>
</dbReference>
<sequence length="234" mass="25842">LKMSGNLTCRIGPSILNSDLATLSLECDRLLKAGADFLHLDVMDGHFVPNISIGPAVIQCLRKHIPRPVIFDVHLMVDRPEQWIMPMAEAGTDYFTFHLEASTNVDEVITEIKATGMKCGIAIKPNTPLEDVLPYLPRVDMLLVMTVEPGFGGQSFLLEMLEKVRKCRMQFPKLDIEVDGGVGPANINQCAEAGANVIVSGTAIVKSNDPESTMNFMRQRGNMVLRQKFLAFNL</sequence>
<dbReference type="GO" id="GO:0006098">
    <property type="term" value="P:pentose-phosphate shunt"/>
    <property type="evidence" value="ECO:0007669"/>
    <property type="project" value="InterPro"/>
</dbReference>
<dbReference type="EC" id="5.1.3.1" evidence="8"/>
<keyword evidence="10 17" id="KW-0862">Zinc</keyword>
<keyword evidence="11" id="KW-0408">Iron</keyword>
<gene>
    <name evidence="19" type="primary">RPE</name>
    <name evidence="19" type="ORF">T07_5389</name>
</gene>
<dbReference type="Proteomes" id="UP000054630">
    <property type="component" value="Unassembled WGS sequence"/>
</dbReference>
<dbReference type="InterPro" id="IPR011060">
    <property type="entry name" value="RibuloseP-bd_barrel"/>
</dbReference>
<feature type="binding site" evidence="17">
    <location>
        <position position="74"/>
    </location>
    <ligand>
        <name>a divalent metal cation</name>
        <dbReference type="ChEBI" id="CHEBI:60240"/>
    </ligand>
</feature>
<dbReference type="NCBIfam" id="TIGR01163">
    <property type="entry name" value="rpe"/>
    <property type="match status" value="1"/>
</dbReference>
<feature type="binding site" evidence="17">
    <location>
        <position position="41"/>
    </location>
    <ligand>
        <name>a divalent metal cation</name>
        <dbReference type="ChEBI" id="CHEBI:60240"/>
    </ligand>
</feature>
<dbReference type="GO" id="GO:0004750">
    <property type="term" value="F:D-ribulose-phosphate 3-epimerase activity"/>
    <property type="evidence" value="ECO:0007669"/>
    <property type="project" value="UniProtKB-EC"/>
</dbReference>